<evidence type="ECO:0000313" key="1">
    <source>
        <dbReference type="EMBL" id="CAD7267341.1"/>
    </source>
</evidence>
<proteinExistence type="predicted"/>
<reference evidence="1" key="1">
    <citation type="submission" date="2020-11" db="EMBL/GenBank/DDBJ databases">
        <authorList>
            <person name="Tran Van P."/>
        </authorList>
    </citation>
    <scope>NUCLEOTIDE SEQUENCE</scope>
</reference>
<organism evidence="1">
    <name type="scientific">Timema shepardi</name>
    <name type="common">Walking stick</name>
    <dbReference type="NCBI Taxonomy" id="629360"/>
    <lineage>
        <taxon>Eukaryota</taxon>
        <taxon>Metazoa</taxon>
        <taxon>Ecdysozoa</taxon>
        <taxon>Arthropoda</taxon>
        <taxon>Hexapoda</taxon>
        <taxon>Insecta</taxon>
        <taxon>Pterygota</taxon>
        <taxon>Neoptera</taxon>
        <taxon>Polyneoptera</taxon>
        <taxon>Phasmatodea</taxon>
        <taxon>Timematodea</taxon>
        <taxon>Timematoidea</taxon>
        <taxon>Timematidae</taxon>
        <taxon>Timema</taxon>
    </lineage>
</organism>
<dbReference type="AlphaFoldDB" id="A0A7R9B6X9"/>
<protein>
    <submittedName>
        <fullName evidence="1">Uncharacterized protein</fullName>
    </submittedName>
</protein>
<dbReference type="EMBL" id="OC008996">
    <property type="protein sequence ID" value="CAD7267341.1"/>
    <property type="molecule type" value="Genomic_DNA"/>
</dbReference>
<name>A0A7R9B6X9_TIMSH</name>
<sequence length="87" mass="9848">MHIEFDILTHSTSRETSASSPLQPIYCNPALKEELLRRIKEHDDHEAWAVGCAATMDRMTDFRLKNRQTGDVGSTAAMDFVQLSIIK</sequence>
<gene>
    <name evidence="1" type="ORF">TSIB3V08_LOCUS11349</name>
</gene>
<accession>A0A7R9B6X9</accession>